<name>A0A8J2J8P1_9HEXA</name>
<dbReference type="Pfam" id="PF00071">
    <property type="entry name" value="Ras"/>
    <property type="match status" value="1"/>
</dbReference>
<keyword evidence="10" id="KW-1185">Reference proteome</keyword>
<evidence type="ECO:0000256" key="1">
    <source>
        <dbReference type="ARBA" id="ARBA00022741"/>
    </source>
</evidence>
<feature type="domain" description="RING-type" evidence="8">
    <location>
        <begin position="7"/>
        <end position="55"/>
    </location>
</feature>
<evidence type="ECO:0000256" key="5">
    <source>
        <dbReference type="ARBA" id="ARBA00023288"/>
    </source>
</evidence>
<keyword evidence="2 6" id="KW-0863">Zinc-finger</keyword>
<dbReference type="InterPro" id="IPR001841">
    <property type="entry name" value="Znf_RING"/>
</dbReference>
<evidence type="ECO:0000256" key="2">
    <source>
        <dbReference type="ARBA" id="ARBA00022771"/>
    </source>
</evidence>
<evidence type="ECO:0000259" key="8">
    <source>
        <dbReference type="PROSITE" id="PS50089"/>
    </source>
</evidence>
<dbReference type="PROSITE" id="PS50089">
    <property type="entry name" value="ZF_RING_2"/>
    <property type="match status" value="1"/>
</dbReference>
<feature type="region of interest" description="Disordered" evidence="7">
    <location>
        <begin position="283"/>
        <end position="308"/>
    </location>
</feature>
<dbReference type="Pfam" id="PF13639">
    <property type="entry name" value="zf-RING_2"/>
    <property type="match status" value="1"/>
</dbReference>
<dbReference type="GO" id="GO:0008270">
    <property type="term" value="F:zinc ion binding"/>
    <property type="evidence" value="ECO:0007669"/>
    <property type="project" value="UniProtKB-KW"/>
</dbReference>
<dbReference type="NCBIfam" id="TIGR00231">
    <property type="entry name" value="small_GTP"/>
    <property type="match status" value="1"/>
</dbReference>
<dbReference type="GO" id="GO:0005525">
    <property type="term" value="F:GTP binding"/>
    <property type="evidence" value="ECO:0007669"/>
    <property type="project" value="UniProtKB-KW"/>
</dbReference>
<evidence type="ECO:0000313" key="10">
    <source>
        <dbReference type="Proteomes" id="UP000708208"/>
    </source>
</evidence>
<reference evidence="9" key="1">
    <citation type="submission" date="2021-06" db="EMBL/GenBank/DDBJ databases">
        <authorList>
            <person name="Hodson N. C."/>
            <person name="Mongue J. A."/>
            <person name="Jaron S. K."/>
        </authorList>
    </citation>
    <scope>NUCLEOTIDE SEQUENCE</scope>
</reference>
<dbReference type="PROSITE" id="PS51419">
    <property type="entry name" value="RAB"/>
    <property type="match status" value="1"/>
</dbReference>
<evidence type="ECO:0000256" key="3">
    <source>
        <dbReference type="ARBA" id="ARBA00022833"/>
    </source>
</evidence>
<comment type="caution">
    <text evidence="9">The sequence shown here is derived from an EMBL/GenBank/DDBJ whole genome shotgun (WGS) entry which is preliminary data.</text>
</comment>
<dbReference type="SMART" id="SM00174">
    <property type="entry name" value="RHO"/>
    <property type="match status" value="1"/>
</dbReference>
<dbReference type="PROSITE" id="PS51421">
    <property type="entry name" value="RAS"/>
    <property type="match status" value="1"/>
</dbReference>
<accession>A0A8J2J8P1</accession>
<dbReference type="FunFam" id="3.40.50.300:FF:001129">
    <property type="entry name" value="ras-related protein Rab-44 isoform X2"/>
    <property type="match status" value="1"/>
</dbReference>
<dbReference type="InterPro" id="IPR005225">
    <property type="entry name" value="Small_GTP-bd"/>
</dbReference>
<keyword evidence="3" id="KW-0862">Zinc</keyword>
<evidence type="ECO:0000256" key="6">
    <source>
        <dbReference type="PROSITE-ProRule" id="PRU00175"/>
    </source>
</evidence>
<evidence type="ECO:0000256" key="4">
    <source>
        <dbReference type="ARBA" id="ARBA00023134"/>
    </source>
</evidence>
<dbReference type="SMART" id="SM00176">
    <property type="entry name" value="RAN"/>
    <property type="match status" value="1"/>
</dbReference>
<keyword evidence="1" id="KW-0547">Nucleotide-binding</keyword>
<dbReference type="InterPro" id="IPR001806">
    <property type="entry name" value="Small_GTPase"/>
</dbReference>
<gene>
    <name evidence="9" type="ORF">AFUS01_LOCUS4415</name>
</gene>
<dbReference type="Proteomes" id="UP000708208">
    <property type="component" value="Unassembled WGS sequence"/>
</dbReference>
<dbReference type="CDD" id="cd00154">
    <property type="entry name" value="Rab"/>
    <property type="match status" value="1"/>
</dbReference>
<keyword evidence="5" id="KW-0449">Lipoprotein</keyword>
<protein>
    <recommendedName>
        <fullName evidence="8">RING-type domain-containing protein</fullName>
    </recommendedName>
</protein>
<keyword evidence="4" id="KW-0342">GTP-binding</keyword>
<proteinExistence type="predicted"/>
<dbReference type="OrthoDB" id="265044at2759"/>
<evidence type="ECO:0000256" key="7">
    <source>
        <dbReference type="SAM" id="MobiDB-lite"/>
    </source>
</evidence>
<dbReference type="PANTHER" id="PTHR47977">
    <property type="entry name" value="RAS-RELATED PROTEIN RAB"/>
    <property type="match status" value="1"/>
</dbReference>
<dbReference type="InterPro" id="IPR050227">
    <property type="entry name" value="Rab"/>
</dbReference>
<organism evidence="9 10">
    <name type="scientific">Allacma fusca</name>
    <dbReference type="NCBI Taxonomy" id="39272"/>
    <lineage>
        <taxon>Eukaryota</taxon>
        <taxon>Metazoa</taxon>
        <taxon>Ecdysozoa</taxon>
        <taxon>Arthropoda</taxon>
        <taxon>Hexapoda</taxon>
        <taxon>Collembola</taxon>
        <taxon>Symphypleona</taxon>
        <taxon>Sminthuridae</taxon>
        <taxon>Allacma</taxon>
    </lineage>
</organism>
<dbReference type="EMBL" id="CAJVCH010027517">
    <property type="protein sequence ID" value="CAG7702448.1"/>
    <property type="molecule type" value="Genomic_DNA"/>
</dbReference>
<dbReference type="SMART" id="SM00173">
    <property type="entry name" value="RAS"/>
    <property type="match status" value="1"/>
</dbReference>
<sequence length="308" mass="34689">MTEGLECPICKNAHSNNENEAAEDCFVSTAKGHVFHYTCLQRWVDEGKTQCPNCTESLGRNTVLRLIGVQSATPRRVSLHQEAFNSQLKDKSLNNPKTDTSLYDLPCVTAKIVALGDAGVGKSSLIRRFMNETFEDRYNATIGCDMNVKTIEVAGKLVQLHLWETAGQERFRSVVTNYVRNADGILLVYDVTCQNSIRSIDRWIAFAKDYGPPDSIKVLIGNKFDQKERCIISKRKGKELADRLEMPFFETSAKSSLNVEVVFRTLAAEILLSPEIQERNREEKMARSFSISQPEGKHHKSNKGFNCC</sequence>
<dbReference type="GO" id="GO:0003924">
    <property type="term" value="F:GTPase activity"/>
    <property type="evidence" value="ECO:0007669"/>
    <property type="project" value="InterPro"/>
</dbReference>
<dbReference type="AlphaFoldDB" id="A0A8J2J8P1"/>
<evidence type="ECO:0000313" key="9">
    <source>
        <dbReference type="EMBL" id="CAG7702448.1"/>
    </source>
</evidence>
<keyword evidence="2 6" id="KW-0479">Metal-binding</keyword>
<dbReference type="SMART" id="SM00175">
    <property type="entry name" value="RAB"/>
    <property type="match status" value="1"/>
</dbReference>
<dbReference type="SMART" id="SM00184">
    <property type="entry name" value="RING"/>
    <property type="match status" value="1"/>
</dbReference>